<dbReference type="EMBL" id="BMYZ01000001">
    <property type="protein sequence ID" value="GGY68522.1"/>
    <property type="molecule type" value="Genomic_DNA"/>
</dbReference>
<feature type="transmembrane region" description="Helical" evidence="1">
    <location>
        <begin position="60"/>
        <end position="77"/>
    </location>
</feature>
<organism evidence="2 3">
    <name type="scientific">Cellvibrio zantedeschiae</name>
    <dbReference type="NCBI Taxonomy" id="1237077"/>
    <lineage>
        <taxon>Bacteria</taxon>
        <taxon>Pseudomonadati</taxon>
        <taxon>Pseudomonadota</taxon>
        <taxon>Gammaproteobacteria</taxon>
        <taxon>Cellvibrionales</taxon>
        <taxon>Cellvibrionaceae</taxon>
        <taxon>Cellvibrio</taxon>
    </lineage>
</organism>
<evidence type="ECO:0000313" key="2">
    <source>
        <dbReference type="EMBL" id="GGY68522.1"/>
    </source>
</evidence>
<keyword evidence="3" id="KW-1185">Reference proteome</keyword>
<sequence length="191" mass="20922">MTNKYIVDANYRFIAAYQEVNTRISQRQQALSLYATLVLSLLAALVALKPSDGGSVPVEWLLPGFPAASLCLAFLNYKGERAISNLRRFLAALEQLNNAHEELPSYNTHPKWAMGANKARRFHDLTAVVLVTAGNGIGLGAAMHIYPDRIAAAPLAIWGSVAVAIISILILLLIPRWSYKPEGQNIQDLLN</sequence>
<proteinExistence type="predicted"/>
<reference evidence="3" key="1">
    <citation type="journal article" date="2019" name="Int. J. Syst. Evol. Microbiol.">
        <title>The Global Catalogue of Microorganisms (GCM) 10K type strain sequencing project: providing services to taxonomists for standard genome sequencing and annotation.</title>
        <authorList>
            <consortium name="The Broad Institute Genomics Platform"/>
            <consortium name="The Broad Institute Genome Sequencing Center for Infectious Disease"/>
            <person name="Wu L."/>
            <person name="Ma J."/>
        </authorList>
    </citation>
    <scope>NUCLEOTIDE SEQUENCE [LARGE SCALE GENOMIC DNA]</scope>
    <source>
        <strain evidence="3">KCTC 32239</strain>
    </source>
</reference>
<evidence type="ECO:0000313" key="3">
    <source>
        <dbReference type="Proteomes" id="UP000619761"/>
    </source>
</evidence>
<accession>A0ABQ3AVF0</accession>
<evidence type="ECO:0000256" key="1">
    <source>
        <dbReference type="SAM" id="Phobius"/>
    </source>
</evidence>
<feature type="transmembrane region" description="Helical" evidence="1">
    <location>
        <begin position="152"/>
        <end position="174"/>
    </location>
</feature>
<feature type="transmembrane region" description="Helical" evidence="1">
    <location>
        <begin position="125"/>
        <end position="146"/>
    </location>
</feature>
<keyword evidence="1" id="KW-0472">Membrane</keyword>
<dbReference type="RefSeq" id="WP_189416565.1">
    <property type="nucleotide sequence ID" value="NZ_BMYZ01000001.1"/>
</dbReference>
<evidence type="ECO:0008006" key="4">
    <source>
        <dbReference type="Google" id="ProtNLM"/>
    </source>
</evidence>
<keyword evidence="1" id="KW-1133">Transmembrane helix</keyword>
<name>A0ABQ3AVF0_9GAMM</name>
<comment type="caution">
    <text evidence="2">The sequence shown here is derived from an EMBL/GenBank/DDBJ whole genome shotgun (WGS) entry which is preliminary data.</text>
</comment>
<keyword evidence="1" id="KW-0812">Transmembrane</keyword>
<gene>
    <name evidence="2" type="ORF">GCM10011613_10930</name>
</gene>
<feature type="transmembrane region" description="Helical" evidence="1">
    <location>
        <begin position="31"/>
        <end position="48"/>
    </location>
</feature>
<protein>
    <recommendedName>
        <fullName evidence="4">SMODS and SLOG-associating 2TM effector domain-containing protein</fullName>
    </recommendedName>
</protein>
<dbReference type="Proteomes" id="UP000619761">
    <property type="component" value="Unassembled WGS sequence"/>
</dbReference>